<evidence type="ECO:0000313" key="2">
    <source>
        <dbReference type="Proteomes" id="UP000050349"/>
    </source>
</evidence>
<dbReference type="PATRIC" id="fig|294.162.peg.1074"/>
<sequence length="81" mass="8845">MTQIGGTEDARRYRKLHFGVQILLNEGVDFGEGWYHAMRYPSYGQKLDLMGGCALFGPDGFPAGFTARGVVFTDLLGEVAA</sequence>
<name>A0A0P8Z704_PSEFL</name>
<proteinExistence type="predicted"/>
<protein>
    <submittedName>
        <fullName evidence="1">Uncharacterized protein</fullName>
    </submittedName>
</protein>
<evidence type="ECO:0000313" key="1">
    <source>
        <dbReference type="EMBL" id="KPU61163.1"/>
    </source>
</evidence>
<accession>A0A0P8Z704</accession>
<gene>
    <name evidence="1" type="ORF">AN403_5049</name>
</gene>
<comment type="caution">
    <text evidence="1">The sequence shown here is derived from an EMBL/GenBank/DDBJ whole genome shotgun (WGS) entry which is preliminary data.</text>
</comment>
<reference evidence="1 2" key="1">
    <citation type="submission" date="2015-09" db="EMBL/GenBank/DDBJ databases">
        <authorList>
            <person name="Jackson K.R."/>
            <person name="Lunt B.L."/>
            <person name="Fisher J.N.B."/>
            <person name="Gardner A.V."/>
            <person name="Bailey M.E."/>
            <person name="Deus L.M."/>
            <person name="Earl A.S."/>
            <person name="Gibby P.D."/>
            <person name="Hartmann K.A."/>
            <person name="Liu J.E."/>
            <person name="Manci A.M."/>
            <person name="Nielsen D.A."/>
            <person name="Solomon M.B."/>
            <person name="Breakwell D.P."/>
            <person name="Burnett S.H."/>
            <person name="Grose J.H."/>
        </authorList>
    </citation>
    <scope>NUCLEOTIDE SEQUENCE [LARGE SCALE GENOMIC DNA]</scope>
    <source>
        <strain evidence="1 2">S613</strain>
    </source>
</reference>
<dbReference type="EMBL" id="LJXB01000059">
    <property type="protein sequence ID" value="KPU61163.1"/>
    <property type="molecule type" value="Genomic_DNA"/>
</dbReference>
<organism evidence="1 2">
    <name type="scientific">Pseudomonas fluorescens</name>
    <dbReference type="NCBI Taxonomy" id="294"/>
    <lineage>
        <taxon>Bacteria</taxon>
        <taxon>Pseudomonadati</taxon>
        <taxon>Pseudomonadota</taxon>
        <taxon>Gammaproteobacteria</taxon>
        <taxon>Pseudomonadales</taxon>
        <taxon>Pseudomonadaceae</taxon>
        <taxon>Pseudomonas</taxon>
    </lineage>
</organism>
<dbReference type="AlphaFoldDB" id="A0A0P8Z704"/>
<dbReference type="Proteomes" id="UP000050349">
    <property type="component" value="Unassembled WGS sequence"/>
</dbReference>